<dbReference type="EMBL" id="SMBT01000004">
    <property type="protein sequence ID" value="TCU88065.1"/>
    <property type="molecule type" value="Genomic_DNA"/>
</dbReference>
<dbReference type="EMBL" id="UGHR01000004">
    <property type="protein sequence ID" value="STR45566.1"/>
    <property type="molecule type" value="Genomic_DNA"/>
</dbReference>
<dbReference type="PROSITE" id="PS51257">
    <property type="entry name" value="PROKAR_LIPOPROTEIN"/>
    <property type="match status" value="1"/>
</dbReference>
<dbReference type="OrthoDB" id="9182285at2"/>
<evidence type="ECO:0000313" key="1">
    <source>
        <dbReference type="EMBL" id="STR45566.1"/>
    </source>
</evidence>
<dbReference type="RefSeq" id="WP_115229751.1">
    <property type="nucleotide sequence ID" value="NZ_CAWOLO010000004.1"/>
</dbReference>
<dbReference type="AlphaFoldDB" id="A0A377SZ05"/>
<reference evidence="1 3" key="1">
    <citation type="submission" date="2018-06" db="EMBL/GenBank/DDBJ databases">
        <authorList>
            <consortium name="Pathogen Informatics"/>
            <person name="Doyle S."/>
        </authorList>
    </citation>
    <scope>NUCLEOTIDE SEQUENCE [LARGE SCALE GENOMIC DNA]</scope>
    <source>
        <strain evidence="1 3">NCTC11159</strain>
    </source>
</reference>
<sequence length="236" mass="25247">MKSAICLFTFALSACGGGGSDPAPPLAPLSSSEYLAYHYAASDTQAIYAKLSDAGANISSPIIPKGSLTYDANGQYSWGNGLSGGSAVYRLPENPHLPFAAMLCEPGLGGVKDKKGTYVLIAANATKVSSAIELAGQRFETSVSDCQDDSQIEHLSFDAQGNMSRTTFHYPNSTGVTVIYSPADFQQMQTGLDILGYRTRLQAFKLVAEGKTRYIMVEQNKSLNGDGKDSIYLWKQ</sequence>
<name>A0A377SZ05_9NEIS</name>
<evidence type="ECO:0000313" key="2">
    <source>
        <dbReference type="EMBL" id="TCU88065.1"/>
    </source>
</evidence>
<proteinExistence type="predicted"/>
<reference evidence="2 4" key="2">
    <citation type="submission" date="2019-03" db="EMBL/GenBank/DDBJ databases">
        <title>Genomic Encyclopedia of Type Strains, Phase IV (KMG-IV): sequencing the most valuable type-strain genomes for metagenomic binning, comparative biology and taxonomic classification.</title>
        <authorList>
            <person name="Goeker M."/>
        </authorList>
    </citation>
    <scope>NUCLEOTIDE SEQUENCE [LARGE SCALE GENOMIC DNA]</scope>
    <source>
        <strain evidence="2 4">DSM 3764</strain>
    </source>
</reference>
<dbReference type="Proteomes" id="UP000295794">
    <property type="component" value="Unassembled WGS sequence"/>
</dbReference>
<dbReference type="Proteomes" id="UP000255108">
    <property type="component" value="Unassembled WGS sequence"/>
</dbReference>
<organism evidence="1 3">
    <name type="scientific">Iodobacter fluviatilis</name>
    <dbReference type="NCBI Taxonomy" id="537"/>
    <lineage>
        <taxon>Bacteria</taxon>
        <taxon>Pseudomonadati</taxon>
        <taxon>Pseudomonadota</taxon>
        <taxon>Betaproteobacteria</taxon>
        <taxon>Neisseriales</taxon>
        <taxon>Chitinibacteraceae</taxon>
        <taxon>Iodobacter</taxon>
    </lineage>
</organism>
<accession>A0A377SZ05</accession>
<protein>
    <recommendedName>
        <fullName evidence="5">Lipoprotein</fullName>
    </recommendedName>
</protein>
<gene>
    <name evidence="2" type="ORF">EV682_104235</name>
    <name evidence="1" type="ORF">NCTC11159_04141</name>
</gene>
<evidence type="ECO:0000313" key="4">
    <source>
        <dbReference type="Proteomes" id="UP000295794"/>
    </source>
</evidence>
<evidence type="ECO:0008006" key="5">
    <source>
        <dbReference type="Google" id="ProtNLM"/>
    </source>
</evidence>
<keyword evidence="4" id="KW-1185">Reference proteome</keyword>
<evidence type="ECO:0000313" key="3">
    <source>
        <dbReference type="Proteomes" id="UP000255108"/>
    </source>
</evidence>